<evidence type="ECO:0000313" key="2">
    <source>
        <dbReference type="Proteomes" id="UP000192722"/>
    </source>
</evidence>
<keyword evidence="2" id="KW-1185">Reference proteome</keyword>
<accession>A0ABX3TY82</accession>
<proteinExistence type="predicted"/>
<protein>
    <recommendedName>
        <fullName evidence="3">Transposase</fullName>
    </recommendedName>
</protein>
<evidence type="ECO:0000313" key="1">
    <source>
        <dbReference type="EMBL" id="ORJ20212.1"/>
    </source>
</evidence>
<reference evidence="1 2" key="1">
    <citation type="journal article" date="2017" name="Int. J. Syst. Evol. Microbiol.">
        <title>Rouxiella badensis sp. nov. and Rouxiella silvae sp. nov. isolated from peat bog soil in Germany and emendation of the genus description.</title>
        <authorList>
            <person name="Le Fleche-Mateos A."/>
            <person name="Kugler J.H."/>
            <person name="Hansen S.H."/>
            <person name="Syldatk C."/>
            <person name="Hausmann R."/>
            <person name="Lomprez F."/>
            <person name="Vandenbogaert M."/>
            <person name="Manuguerra J.C."/>
            <person name="Grimont P.A."/>
        </authorList>
    </citation>
    <scope>NUCLEOTIDE SEQUENCE [LARGE SCALE GENOMIC DNA]</scope>
    <source>
        <strain evidence="1 2">213</strain>
    </source>
</reference>
<dbReference type="EMBL" id="MRWD01000040">
    <property type="protein sequence ID" value="ORJ20212.1"/>
    <property type="molecule type" value="Genomic_DNA"/>
</dbReference>
<gene>
    <name evidence="1" type="ORF">BS639_16240</name>
</gene>
<evidence type="ECO:0008006" key="3">
    <source>
        <dbReference type="Google" id="ProtNLM"/>
    </source>
</evidence>
<name>A0ABX3TY82_9GAMM</name>
<organism evidence="1 2">
    <name type="scientific">Rouxiella silvae</name>
    <dbReference type="NCBI Taxonomy" id="1646373"/>
    <lineage>
        <taxon>Bacteria</taxon>
        <taxon>Pseudomonadati</taxon>
        <taxon>Pseudomonadota</taxon>
        <taxon>Gammaproteobacteria</taxon>
        <taxon>Enterobacterales</taxon>
        <taxon>Yersiniaceae</taxon>
        <taxon>Rouxiella</taxon>
    </lineage>
</organism>
<dbReference type="Proteomes" id="UP000192722">
    <property type="component" value="Unassembled WGS sequence"/>
</dbReference>
<comment type="caution">
    <text evidence="1">The sequence shown here is derived from an EMBL/GenBank/DDBJ whole genome shotgun (WGS) entry which is preliminary data.</text>
</comment>
<sequence length="59" mass="6942">MDHHIDEPFKHIVKQGYQFGESPAMESCLSLPHAHAPRQRRLYKKQTFLNSANFDFKVN</sequence>